<dbReference type="PANTHER" id="PTHR43404">
    <property type="entry name" value="LIPOPOLYSACCHARIDE CHOLINEPHOSPHOTRANSFERASE LICD"/>
    <property type="match status" value="1"/>
</dbReference>
<evidence type="ECO:0000313" key="3">
    <source>
        <dbReference type="EMBL" id="SEB49574.1"/>
    </source>
</evidence>
<accession>A0AA45V7L1</accession>
<evidence type="ECO:0000313" key="4">
    <source>
        <dbReference type="Proteomes" id="UP000182842"/>
    </source>
</evidence>
<protein>
    <submittedName>
        <fullName evidence="3">Lipopolysaccharide cholinephosphotransferase</fullName>
    </submittedName>
</protein>
<dbReference type="EMBL" id="FNRW01000004">
    <property type="protein sequence ID" value="SEB49574.1"/>
    <property type="molecule type" value="Genomic_DNA"/>
</dbReference>
<dbReference type="GeneID" id="69579013"/>
<reference evidence="3 4" key="1">
    <citation type="submission" date="2016-10" db="EMBL/GenBank/DDBJ databases">
        <authorList>
            <person name="Varghese N."/>
            <person name="Submissions S."/>
        </authorList>
    </citation>
    <scope>NUCLEOTIDE SEQUENCE [LARGE SCALE GENOMIC DNA]</scope>
    <source>
        <strain evidence="3 4">DSM 20219</strain>
    </source>
</reference>
<evidence type="ECO:0000259" key="1">
    <source>
        <dbReference type="Pfam" id="PF04991"/>
    </source>
</evidence>
<organism evidence="3 4">
    <name type="scientific">Bifidobacterium longum</name>
    <dbReference type="NCBI Taxonomy" id="216816"/>
    <lineage>
        <taxon>Bacteria</taxon>
        <taxon>Bacillati</taxon>
        <taxon>Actinomycetota</taxon>
        <taxon>Actinomycetes</taxon>
        <taxon>Bifidobacteriales</taxon>
        <taxon>Bifidobacteriaceae</taxon>
        <taxon>Bifidobacterium</taxon>
    </lineage>
</organism>
<dbReference type="RefSeq" id="WP_013582968.1">
    <property type="nucleotide sequence ID" value="NZ_CAXVLC010000010.1"/>
</dbReference>
<comment type="caution">
    <text evidence="3">The sequence shown here is derived from an EMBL/GenBank/DDBJ whole genome shotgun (WGS) entry which is preliminary data.</text>
</comment>
<dbReference type="PANTHER" id="PTHR43404:SF2">
    <property type="entry name" value="LIPOPOLYSACCHARIDE CHOLINEPHOSPHOTRANSFERASE LICD"/>
    <property type="match status" value="1"/>
</dbReference>
<name>A0AA45V7L1_BIFLN</name>
<dbReference type="InterPro" id="IPR007074">
    <property type="entry name" value="LicD/FKTN/FKRP_NTP_transf"/>
</dbReference>
<evidence type="ECO:0000313" key="2">
    <source>
        <dbReference type="EMBL" id="SEB31561.1"/>
    </source>
</evidence>
<dbReference type="Pfam" id="PF04991">
    <property type="entry name" value="LicD"/>
    <property type="match status" value="1"/>
</dbReference>
<dbReference type="InterPro" id="IPR052942">
    <property type="entry name" value="LPS_cholinephosphotransferase"/>
</dbReference>
<dbReference type="AlphaFoldDB" id="A0AA45V7L1"/>
<dbReference type="Proteomes" id="UP000182842">
    <property type="component" value="Unassembled WGS sequence"/>
</dbReference>
<dbReference type="GO" id="GO:0009100">
    <property type="term" value="P:glycoprotein metabolic process"/>
    <property type="evidence" value="ECO:0007669"/>
    <property type="project" value="UniProtKB-ARBA"/>
</dbReference>
<sequence length="306" mass="36687">MFSKNEDIRDIQKTALSIFKEFRRICEENNLRFYTSGGTTIGALLYKGFIPFDDDIDINMPRPDYERFKQLAPAVLPRHLAVFDGLESTHADFHFLKLHDTRTMFTANLLLPYPDCYTGAFIDIEPIDGVPSNQEEREQWYFQIDKLYCYDLLRKFGKKYLYPDTIAWLYPNRLIRAIAYAWIQLHPLRYYAEKYEQLQRHYAEQYPFDESEYISYPRYGMYRTKSMWNTKRASWDSYIEIPFEDTTIRVPKGYENVLTNQYGFMPTWETQKRYEQDTDSHHITTALVDLVKPLHSYRTSKSLDRE</sequence>
<proteinExistence type="predicted"/>
<dbReference type="EMBL" id="FNRW01000001">
    <property type="protein sequence ID" value="SEB31561.1"/>
    <property type="molecule type" value="Genomic_DNA"/>
</dbReference>
<feature type="domain" description="LicD/FKTN/FKRP nucleotidyltransferase" evidence="1">
    <location>
        <begin position="26"/>
        <end position="263"/>
    </location>
</feature>
<gene>
    <name evidence="2" type="ORF">SAMN04489748_0382</name>
    <name evidence="3" type="ORF">SAMN04489748_1198</name>
</gene>